<name>A0ACC3DSH2_9PEZI</name>
<organism evidence="1 2">
    <name type="scientific">Coniosporium uncinatum</name>
    <dbReference type="NCBI Taxonomy" id="93489"/>
    <lineage>
        <taxon>Eukaryota</taxon>
        <taxon>Fungi</taxon>
        <taxon>Dikarya</taxon>
        <taxon>Ascomycota</taxon>
        <taxon>Pezizomycotina</taxon>
        <taxon>Dothideomycetes</taxon>
        <taxon>Dothideomycetes incertae sedis</taxon>
        <taxon>Coniosporium</taxon>
    </lineage>
</organism>
<evidence type="ECO:0000313" key="2">
    <source>
        <dbReference type="Proteomes" id="UP001186974"/>
    </source>
</evidence>
<feature type="non-terminal residue" evidence="1">
    <location>
        <position position="172"/>
    </location>
</feature>
<accession>A0ACC3DSH2</accession>
<gene>
    <name evidence="1" type="ORF">LTS18_004076</name>
</gene>
<sequence length="172" mass="19735">MSKRIACLPLGLWWKDHGMPKYEYLSIGRAVREQMPCQERAHYTANCDEYFCVCGEIGLRQLRESRGLDRDPDPDFVDVVFVALDVDGLDEWGRVNQVGSLDAQLRRVTTSRKMRKKSQRFLFGDTVLNEADMFSQVSLEDLAPRDDQEGQPRKVILVGHGLHNDIRRLAAL</sequence>
<protein>
    <submittedName>
        <fullName evidence="1">Uncharacterized protein</fullName>
    </submittedName>
</protein>
<dbReference type="EMBL" id="JAWDJW010000961">
    <property type="protein sequence ID" value="KAK3079716.1"/>
    <property type="molecule type" value="Genomic_DNA"/>
</dbReference>
<proteinExistence type="predicted"/>
<comment type="caution">
    <text evidence="1">The sequence shown here is derived from an EMBL/GenBank/DDBJ whole genome shotgun (WGS) entry which is preliminary data.</text>
</comment>
<reference evidence="1" key="1">
    <citation type="submission" date="2024-09" db="EMBL/GenBank/DDBJ databases">
        <title>Black Yeasts Isolated from many extreme environments.</title>
        <authorList>
            <person name="Coleine C."/>
            <person name="Stajich J.E."/>
            <person name="Selbmann L."/>
        </authorList>
    </citation>
    <scope>NUCLEOTIDE SEQUENCE</scope>
    <source>
        <strain evidence="1">CCFEE 5737</strain>
    </source>
</reference>
<dbReference type="Proteomes" id="UP001186974">
    <property type="component" value="Unassembled WGS sequence"/>
</dbReference>
<keyword evidence="2" id="KW-1185">Reference proteome</keyword>
<evidence type="ECO:0000313" key="1">
    <source>
        <dbReference type="EMBL" id="KAK3079716.1"/>
    </source>
</evidence>